<accession>A0A1G6G4F7</accession>
<evidence type="ECO:0000259" key="2">
    <source>
        <dbReference type="Pfam" id="PF08401"/>
    </source>
</evidence>
<name>A0A1G6G4F7_BACOV</name>
<dbReference type="Pfam" id="PF18818">
    <property type="entry name" value="MPTase-PolyVal"/>
    <property type="match status" value="1"/>
</dbReference>
<evidence type="ECO:0000259" key="3">
    <source>
        <dbReference type="Pfam" id="PF18818"/>
    </source>
</evidence>
<evidence type="ECO:0000313" key="5">
    <source>
        <dbReference type="Proteomes" id="UP000183670"/>
    </source>
</evidence>
<organism evidence="4 5">
    <name type="scientific">Bacteroides ovatus</name>
    <dbReference type="NCBI Taxonomy" id="28116"/>
    <lineage>
        <taxon>Bacteria</taxon>
        <taxon>Pseudomonadati</taxon>
        <taxon>Bacteroidota</taxon>
        <taxon>Bacteroidia</taxon>
        <taxon>Bacteroidales</taxon>
        <taxon>Bacteroidaceae</taxon>
        <taxon>Bacteroides</taxon>
    </lineage>
</organism>
<dbReference type="EMBL" id="FMYE01000014">
    <property type="protein sequence ID" value="SDB76878.1"/>
    <property type="molecule type" value="Genomic_DNA"/>
</dbReference>
<feature type="domain" description="N-terminal" evidence="2">
    <location>
        <begin position="22"/>
        <end position="173"/>
    </location>
</feature>
<gene>
    <name evidence="4" type="ORF">SAMN05192581_101442</name>
</gene>
<dbReference type="InterPro" id="IPR013610">
    <property type="entry name" value="ArdC_N"/>
</dbReference>
<proteinExistence type="predicted"/>
<evidence type="ECO:0000313" key="4">
    <source>
        <dbReference type="EMBL" id="SDB76878.1"/>
    </source>
</evidence>
<dbReference type="GO" id="GO:0003697">
    <property type="term" value="F:single-stranded DNA binding"/>
    <property type="evidence" value="ECO:0007669"/>
    <property type="project" value="InterPro"/>
</dbReference>
<feature type="region of interest" description="Disordered" evidence="1">
    <location>
        <begin position="689"/>
        <end position="715"/>
    </location>
</feature>
<dbReference type="InterPro" id="IPR041459">
    <property type="entry name" value="MPTase-PolyVal"/>
</dbReference>
<feature type="domain" description="Polyvalent protein metallopeptidase" evidence="3">
    <location>
        <begin position="229"/>
        <end position="334"/>
    </location>
</feature>
<sequence>MAYYNKNKQYQADGSSAESKALDTFAELMIEKIQSLQDGQSWQKPWFTESALRIPKNLSGREYNGMNSLMLMMHGEKNNYELPIYVTFDRVMALNYQKDKQGMRSAMLDANGEPLPHVGVNKGEKSFPVFLTTFTCIDKETKNRISYDDYKQMSNDEKQGVNVYPKQKVYCVFNVAQTNIKEARPELYNKLLEENKINKPNGNGEHFSFPPMDKMIEDKSWICPINIIHQDAAFYSISKDAITFPEKSQFKDGESFYSNLWHEMAHSTGSEKQLNRLNPNSGFGSDEYSKEELTAELSAALVATKYQLTKGLKTDSAMYLKSWLDNLKQSPDYIKTVLMDVKKASGIIIEKIDAVKEKLDNKVEEQETNTVEKEPVFYASVNYLQMADDTHIFDKMQDSQDYNGMIMEAAEYDNGDSINLSHTYTSSCRYPTDVVLAEDENYAVVYNPSVGGTYDIMRKVTQQDVRDAIQRYGLFEDATDDVKDVAKAMVSEEFSKMMNTHIPAFEMPSGDILYIQYNQDKNTLDIGSATNIGMTVMHSFPYDHNFSLDANLEGASEKLSEMPVYQAESEQEPCVAEQSPSLSNSIFENREALDTFMKEYWGARRDNGFMMCGFETYNGKEAIILENENFTNSTYYLISRDESEGKDKYFMHLYDSDLDKEVFTSREMPQDKESAYSFMRGAYRELEDYEHDKQQDKVQDQQEEADEEQHFRRGR</sequence>
<feature type="compositionally biased region" description="Basic and acidic residues" evidence="1">
    <location>
        <begin position="689"/>
        <end position="700"/>
    </location>
</feature>
<protein>
    <submittedName>
        <fullName evidence="4">Antirestriction protein ArdC</fullName>
    </submittedName>
</protein>
<evidence type="ECO:0000256" key="1">
    <source>
        <dbReference type="SAM" id="MobiDB-lite"/>
    </source>
</evidence>
<dbReference type="Proteomes" id="UP000183670">
    <property type="component" value="Unassembled WGS sequence"/>
</dbReference>
<reference evidence="4 5" key="1">
    <citation type="submission" date="2016-10" db="EMBL/GenBank/DDBJ databases">
        <authorList>
            <person name="de Groot N.N."/>
        </authorList>
    </citation>
    <scope>NUCLEOTIDE SEQUENCE [LARGE SCALE GENOMIC DNA]</scope>
    <source>
        <strain evidence="4 5">NLAE-zl-C500</strain>
    </source>
</reference>
<dbReference type="Pfam" id="PF08401">
    <property type="entry name" value="ArdcN"/>
    <property type="match status" value="1"/>
</dbReference>
<dbReference type="AlphaFoldDB" id="A0A1G6G4F7"/>